<sequence>MPVSIQKFMTRSLETVQEWYALPTPAASTSSALSAGTTVTTRTSWETQSSDSNKNQRISAAHDDSLQAPPRKGSWDNSFMPAPLDNKEERDLESMIQCTSTFF</sequence>
<feature type="compositionally biased region" description="Low complexity" evidence="1">
    <location>
        <begin position="26"/>
        <end position="41"/>
    </location>
</feature>
<feature type="compositionally biased region" description="Polar residues" evidence="1">
    <location>
        <begin position="42"/>
        <end position="58"/>
    </location>
</feature>
<proteinExistence type="predicted"/>
<accession>A0AAD2G893</accession>
<reference evidence="2" key="1">
    <citation type="submission" date="2023-08" db="EMBL/GenBank/DDBJ databases">
        <authorList>
            <person name="Audoor S."/>
            <person name="Bilcke G."/>
        </authorList>
    </citation>
    <scope>NUCLEOTIDE SEQUENCE</scope>
</reference>
<gene>
    <name evidence="2" type="ORF">CYCCA115_LOCUS21615</name>
</gene>
<evidence type="ECO:0000313" key="3">
    <source>
        <dbReference type="Proteomes" id="UP001295423"/>
    </source>
</evidence>
<dbReference type="AlphaFoldDB" id="A0AAD2G893"/>
<dbReference type="EMBL" id="CAKOGP040002247">
    <property type="protein sequence ID" value="CAJ1966031.1"/>
    <property type="molecule type" value="Genomic_DNA"/>
</dbReference>
<comment type="caution">
    <text evidence="2">The sequence shown here is derived from an EMBL/GenBank/DDBJ whole genome shotgun (WGS) entry which is preliminary data.</text>
</comment>
<evidence type="ECO:0000313" key="2">
    <source>
        <dbReference type="EMBL" id="CAJ1966031.1"/>
    </source>
</evidence>
<organism evidence="2 3">
    <name type="scientific">Cylindrotheca closterium</name>
    <dbReference type="NCBI Taxonomy" id="2856"/>
    <lineage>
        <taxon>Eukaryota</taxon>
        <taxon>Sar</taxon>
        <taxon>Stramenopiles</taxon>
        <taxon>Ochrophyta</taxon>
        <taxon>Bacillariophyta</taxon>
        <taxon>Bacillariophyceae</taxon>
        <taxon>Bacillariophycidae</taxon>
        <taxon>Bacillariales</taxon>
        <taxon>Bacillariaceae</taxon>
        <taxon>Cylindrotheca</taxon>
    </lineage>
</organism>
<name>A0AAD2G893_9STRA</name>
<feature type="region of interest" description="Disordered" evidence="1">
    <location>
        <begin position="26"/>
        <end position="91"/>
    </location>
</feature>
<evidence type="ECO:0000256" key="1">
    <source>
        <dbReference type="SAM" id="MobiDB-lite"/>
    </source>
</evidence>
<keyword evidence="3" id="KW-1185">Reference proteome</keyword>
<protein>
    <submittedName>
        <fullName evidence="2">Uncharacterized protein</fullName>
    </submittedName>
</protein>
<dbReference type="Proteomes" id="UP001295423">
    <property type="component" value="Unassembled WGS sequence"/>
</dbReference>